<name>A0ABD6B900_9EURY</name>
<dbReference type="EMBL" id="JBHUDH010000187">
    <property type="protein sequence ID" value="MFD1527380.1"/>
    <property type="molecule type" value="Genomic_DNA"/>
</dbReference>
<evidence type="ECO:0000313" key="2">
    <source>
        <dbReference type="Proteomes" id="UP001597111"/>
    </source>
</evidence>
<dbReference type="RefSeq" id="WP_379730495.1">
    <property type="nucleotide sequence ID" value="NZ_JBHSWZ010000006.1"/>
</dbReference>
<comment type="caution">
    <text evidence="1">The sequence shown here is derived from an EMBL/GenBank/DDBJ whole genome shotgun (WGS) entry which is preliminary data.</text>
</comment>
<keyword evidence="2" id="KW-1185">Reference proteome</keyword>
<accession>A0ABD6B900</accession>
<dbReference type="AlphaFoldDB" id="A0ABD6B900"/>
<proteinExistence type="predicted"/>
<gene>
    <name evidence="1" type="ORF">ACFR9S_13925</name>
</gene>
<organism evidence="1 2">
    <name type="scientific">Halolamina salina</name>
    <dbReference type="NCBI Taxonomy" id="1220023"/>
    <lineage>
        <taxon>Archaea</taxon>
        <taxon>Methanobacteriati</taxon>
        <taxon>Methanobacteriota</taxon>
        <taxon>Stenosarchaea group</taxon>
        <taxon>Halobacteria</taxon>
        <taxon>Halobacteriales</taxon>
        <taxon>Haloferacaceae</taxon>
    </lineage>
</organism>
<dbReference type="Proteomes" id="UP001597111">
    <property type="component" value="Unassembled WGS sequence"/>
</dbReference>
<reference evidence="1 2" key="1">
    <citation type="journal article" date="2019" name="Int. J. Syst. Evol. Microbiol.">
        <title>The Global Catalogue of Microorganisms (GCM) 10K type strain sequencing project: providing services to taxonomists for standard genome sequencing and annotation.</title>
        <authorList>
            <consortium name="The Broad Institute Genomics Platform"/>
            <consortium name="The Broad Institute Genome Sequencing Center for Infectious Disease"/>
            <person name="Wu L."/>
            <person name="Ma J."/>
        </authorList>
    </citation>
    <scope>NUCLEOTIDE SEQUENCE [LARGE SCALE GENOMIC DNA]</scope>
    <source>
        <strain evidence="1 2">CGMCC 1.12285</strain>
    </source>
</reference>
<evidence type="ECO:0000313" key="1">
    <source>
        <dbReference type="EMBL" id="MFD1527380.1"/>
    </source>
</evidence>
<protein>
    <submittedName>
        <fullName evidence="1">Uncharacterized protein</fullName>
    </submittedName>
</protein>
<sequence>MVSDRILNELRNADTYSDQFTRADFDLSAGVAGSNELVAETQLLRPHALEDGVPIDVAIMAYEEFTADATAGNSETLTLSHDPVDSTATPDPVVVYENDSRLPIDSRDFENDTVTVTPANADSTLGVFYASGEQAQVAVQKTAPGSQAQETLYSGDIGLIHMRDTAREPITLNFSGSPLQPVIPTDWRLQVYVDAPYTARFAKDVGGDGTDEQATNSLLGFAYRATKEDIEGLKTAVAQDSAGR</sequence>